<evidence type="ECO:0000313" key="2">
    <source>
        <dbReference type="EMBL" id="OQS42351.1"/>
    </source>
</evidence>
<sequence length="70" mass="7192">MSKLLEAITDDNGQLEPAYIWGGIATVIGLGLQIYCTVKGKPFDLQGYGIGAGALIAGLGLGKKMGAKPQ</sequence>
<comment type="caution">
    <text evidence="2">The sequence shown here is derived from an EMBL/GenBank/DDBJ whole genome shotgun (WGS) entry which is preliminary data.</text>
</comment>
<evidence type="ECO:0000313" key="3">
    <source>
        <dbReference type="Proteomes" id="UP000192721"/>
    </source>
</evidence>
<dbReference type="RefSeq" id="WP_043632632.1">
    <property type="nucleotide sequence ID" value="NZ_MUKV01000005.1"/>
</dbReference>
<keyword evidence="1" id="KW-0472">Membrane</keyword>
<reference evidence="2 3" key="1">
    <citation type="submission" date="2017-02" db="EMBL/GenBank/DDBJ databases">
        <title>Chromobacterium haemolyticum H5244.</title>
        <authorList>
            <person name="Gulvik C.A."/>
        </authorList>
    </citation>
    <scope>NUCLEOTIDE SEQUENCE [LARGE SCALE GENOMIC DNA]</scope>
    <source>
        <strain evidence="2 3">H5244</strain>
    </source>
</reference>
<proteinExistence type="predicted"/>
<keyword evidence="1" id="KW-0812">Transmembrane</keyword>
<dbReference type="EMBL" id="MUKV01000005">
    <property type="protein sequence ID" value="OQS42351.1"/>
    <property type="molecule type" value="Genomic_DNA"/>
</dbReference>
<feature type="transmembrane region" description="Helical" evidence="1">
    <location>
        <begin position="20"/>
        <end position="38"/>
    </location>
</feature>
<accession>A0A1W0D5R4</accession>
<protein>
    <submittedName>
        <fullName evidence="2">Uncharacterized protein</fullName>
    </submittedName>
</protein>
<keyword evidence="1" id="KW-1133">Transmembrane helix</keyword>
<dbReference type="AlphaFoldDB" id="A0A1W0D5R4"/>
<name>A0A1W0D5R4_9NEIS</name>
<feature type="transmembrane region" description="Helical" evidence="1">
    <location>
        <begin position="45"/>
        <end position="62"/>
    </location>
</feature>
<gene>
    <name evidence="2" type="ORF">B0T45_06065</name>
</gene>
<organism evidence="2 3">
    <name type="scientific">Chromobacterium haemolyticum</name>
    <dbReference type="NCBI Taxonomy" id="394935"/>
    <lineage>
        <taxon>Bacteria</taxon>
        <taxon>Pseudomonadati</taxon>
        <taxon>Pseudomonadota</taxon>
        <taxon>Betaproteobacteria</taxon>
        <taxon>Neisseriales</taxon>
        <taxon>Chromobacteriaceae</taxon>
        <taxon>Chromobacterium</taxon>
    </lineage>
</organism>
<dbReference type="Proteomes" id="UP000192721">
    <property type="component" value="Unassembled WGS sequence"/>
</dbReference>
<evidence type="ECO:0000256" key="1">
    <source>
        <dbReference type="SAM" id="Phobius"/>
    </source>
</evidence>